<evidence type="ECO:0000256" key="5">
    <source>
        <dbReference type="SAM" id="MobiDB-lite"/>
    </source>
</evidence>
<organism evidence="8 9">
    <name type="scientific">Paracoccus aminophilus JCM 7686</name>
    <dbReference type="NCBI Taxonomy" id="1367847"/>
    <lineage>
        <taxon>Bacteria</taxon>
        <taxon>Pseudomonadati</taxon>
        <taxon>Pseudomonadota</taxon>
        <taxon>Alphaproteobacteria</taxon>
        <taxon>Rhodobacterales</taxon>
        <taxon>Paracoccaceae</taxon>
        <taxon>Paracoccus</taxon>
    </lineage>
</organism>
<dbReference type="SUPFAM" id="SSF111369">
    <property type="entry name" value="HlyD-like secretion proteins"/>
    <property type="match status" value="1"/>
</dbReference>
<dbReference type="Gene3D" id="2.40.30.170">
    <property type="match status" value="1"/>
</dbReference>
<gene>
    <name evidence="8" type="ORF">JCM7686_0331</name>
</gene>
<keyword evidence="3" id="KW-0813">Transport</keyword>
<dbReference type="PANTHER" id="PTHR30469">
    <property type="entry name" value="MULTIDRUG RESISTANCE PROTEIN MDTA"/>
    <property type="match status" value="1"/>
</dbReference>
<keyword evidence="9" id="KW-1185">Reference proteome</keyword>
<dbReference type="KEGG" id="pami:JCM7686_0331"/>
<dbReference type="AlphaFoldDB" id="S5XVM3"/>
<dbReference type="Gene3D" id="2.40.420.20">
    <property type="match status" value="1"/>
</dbReference>
<accession>S5XVM3</accession>
<proteinExistence type="inferred from homology"/>
<evidence type="ECO:0000256" key="3">
    <source>
        <dbReference type="ARBA" id="ARBA00022448"/>
    </source>
</evidence>
<dbReference type="Gene3D" id="2.40.50.100">
    <property type="match status" value="1"/>
</dbReference>
<feature type="region of interest" description="Disordered" evidence="5">
    <location>
        <begin position="1"/>
        <end position="20"/>
    </location>
</feature>
<dbReference type="EMBL" id="CP006650">
    <property type="protein sequence ID" value="AGT07440.1"/>
    <property type="molecule type" value="Genomic_DNA"/>
</dbReference>
<evidence type="ECO:0000256" key="2">
    <source>
        <dbReference type="ARBA" id="ARBA00009477"/>
    </source>
</evidence>
<dbReference type="GO" id="GO:1990281">
    <property type="term" value="C:efflux pump complex"/>
    <property type="evidence" value="ECO:0007669"/>
    <property type="project" value="TreeGrafter"/>
</dbReference>
<keyword evidence="4" id="KW-0175">Coiled coil</keyword>
<evidence type="ECO:0000259" key="7">
    <source>
        <dbReference type="Pfam" id="PF25967"/>
    </source>
</evidence>
<dbReference type="InterPro" id="IPR058627">
    <property type="entry name" value="MdtA-like_C"/>
</dbReference>
<dbReference type="GO" id="GO:0015562">
    <property type="term" value="F:efflux transmembrane transporter activity"/>
    <property type="evidence" value="ECO:0007669"/>
    <property type="project" value="TreeGrafter"/>
</dbReference>
<name>S5XVM3_PARAH</name>
<protein>
    <submittedName>
        <fullName evidence="8">RND family efflux transporter</fullName>
    </submittedName>
</protein>
<dbReference type="Pfam" id="PF25917">
    <property type="entry name" value="BSH_RND"/>
    <property type="match status" value="1"/>
</dbReference>
<dbReference type="HOGENOM" id="CLU_018816_1_0_5"/>
<dbReference type="eggNOG" id="COG0845">
    <property type="taxonomic scope" value="Bacteria"/>
</dbReference>
<dbReference type="InterPro" id="IPR058625">
    <property type="entry name" value="MdtA-like_BSH"/>
</dbReference>
<evidence type="ECO:0000256" key="4">
    <source>
        <dbReference type="SAM" id="Coils"/>
    </source>
</evidence>
<dbReference type="Gene3D" id="1.10.287.470">
    <property type="entry name" value="Helix hairpin bin"/>
    <property type="match status" value="1"/>
</dbReference>
<dbReference type="STRING" id="1367847.JCM7686_0331"/>
<sequence>MTRAHDRERLDNRREAEVNRGHDGNRALDMKSLILPFLLLLAATPLRAEAPAQVEVPLLVEIVTVKEAPLTFDTTLAGSIQARDTVNIGFRQGGRIAEVMVSEGDHVTKDQPLARTDALQQEQALNVAQAKLASAEASRDQSAQARTRAAAMLDHGVGTRAGLDSADQALSAAEGGVTQARTELEQAQRALEDTVLRAPTDSVVTNRSVEVGQIVAAAQTVISLAATSGLEAVFQTPDLPLLKNALGVPVSIEGIDLHLPAMKASVREISPLVDPHTGSVTVRAYIDGVATDTALLGAAVRGTVHFPAGRGISVPWTALTANAEGPAVWTVTDEMRVTLTPITIERFTTESVVVASGLSAGAQVVGAGSQMLFPGRKIAAAGDAP</sequence>
<evidence type="ECO:0000256" key="1">
    <source>
        <dbReference type="ARBA" id="ARBA00004196"/>
    </source>
</evidence>
<comment type="subcellular location">
    <subcellularLocation>
        <location evidence="1">Cell envelope</location>
    </subcellularLocation>
</comment>
<dbReference type="Proteomes" id="UP000015480">
    <property type="component" value="Chromosome"/>
</dbReference>
<dbReference type="NCBIfam" id="TIGR01730">
    <property type="entry name" value="RND_mfp"/>
    <property type="match status" value="1"/>
</dbReference>
<dbReference type="Pfam" id="PF25967">
    <property type="entry name" value="RND-MFP_C"/>
    <property type="match status" value="1"/>
</dbReference>
<evidence type="ECO:0000259" key="6">
    <source>
        <dbReference type="Pfam" id="PF25917"/>
    </source>
</evidence>
<feature type="domain" description="Multidrug resistance protein MdtA-like C-terminal permuted SH3" evidence="7">
    <location>
        <begin position="312"/>
        <end position="368"/>
    </location>
</feature>
<evidence type="ECO:0000313" key="8">
    <source>
        <dbReference type="EMBL" id="AGT07440.1"/>
    </source>
</evidence>
<comment type="similarity">
    <text evidence="2">Belongs to the membrane fusion protein (MFP) (TC 8.A.1) family.</text>
</comment>
<dbReference type="InterPro" id="IPR006143">
    <property type="entry name" value="RND_pump_MFP"/>
</dbReference>
<dbReference type="PANTHER" id="PTHR30469:SF38">
    <property type="entry name" value="HLYD FAMILY SECRETION PROTEIN"/>
    <property type="match status" value="1"/>
</dbReference>
<dbReference type="RefSeq" id="WP_020949080.1">
    <property type="nucleotide sequence ID" value="NC_022041.1"/>
</dbReference>
<dbReference type="PATRIC" id="fig|1367847.3.peg.269"/>
<evidence type="ECO:0000313" key="9">
    <source>
        <dbReference type="Proteomes" id="UP000015480"/>
    </source>
</evidence>
<feature type="coiled-coil region" evidence="4">
    <location>
        <begin position="170"/>
        <end position="197"/>
    </location>
</feature>
<reference evidence="8 9" key="1">
    <citation type="journal article" date="2014" name="BMC Genomics">
        <title>Architecture and functions of a multipartite genome of the methylotrophic bacterium Paracoccus aminophilus JCM 7686, containing primary and secondary chromids.</title>
        <authorList>
            <person name="Dziewit L."/>
            <person name="Czarnecki J."/>
            <person name="Wibberg D."/>
            <person name="Radlinska M."/>
            <person name="Mrozek P."/>
            <person name="Szymczak M."/>
            <person name="Schluter A."/>
            <person name="Puhler A."/>
            <person name="Bartosik D."/>
        </authorList>
    </citation>
    <scope>NUCLEOTIDE SEQUENCE [LARGE SCALE GENOMIC DNA]</scope>
    <source>
        <strain evidence="8">JCM 7686</strain>
    </source>
</reference>
<feature type="domain" description="Multidrug resistance protein MdtA-like barrel-sandwich hybrid" evidence="6">
    <location>
        <begin position="85"/>
        <end position="221"/>
    </location>
</feature>